<dbReference type="Gene3D" id="3.40.50.10320">
    <property type="entry name" value="LmbE-like"/>
    <property type="match status" value="1"/>
</dbReference>
<evidence type="ECO:0000313" key="1">
    <source>
        <dbReference type="EMBL" id="MBM7122390.1"/>
    </source>
</evidence>
<gene>
    <name evidence="1" type="ORF">ISP20_14580</name>
</gene>
<dbReference type="PANTHER" id="PTHR12993:SF29">
    <property type="entry name" value="BLR3841 PROTEIN"/>
    <property type="match status" value="1"/>
</dbReference>
<evidence type="ECO:0000313" key="2">
    <source>
        <dbReference type="Proteomes" id="UP001430065"/>
    </source>
</evidence>
<dbReference type="Pfam" id="PF02585">
    <property type="entry name" value="PIG-L"/>
    <property type="match status" value="1"/>
</dbReference>
<protein>
    <submittedName>
        <fullName evidence="1">PIG-L family deacetylase</fullName>
    </submittedName>
</protein>
<keyword evidence="2" id="KW-1185">Reference proteome</keyword>
<proteinExistence type="predicted"/>
<sequence length="235" mass="25429">MTYAQAMQQLPLSTPESLLAQRSLIVIAPHPDDETLGCGGLLAWAARSDLLRHVVFLTNGEGSHPDSTHDIATIRRGEAMLAAAHLGLGPAHLSFMGLPDTGLLTLGGEQRLGATHWLRCLAAERSPCLIVVTADTDPHCDHRAACALVQESVRGLPGVEVMTYPIWSWLLLDEPGAVHGLRIDITAQRSIKASAIEAYASQQGRRSLDVDGFKIPEELLRHVQSDTEVFLRLAV</sequence>
<accession>A0ABS2JUA5</accession>
<dbReference type="PANTHER" id="PTHR12993">
    <property type="entry name" value="N-ACETYLGLUCOSAMINYL-PHOSPHATIDYLINOSITOL DE-N-ACETYLASE-RELATED"/>
    <property type="match status" value="1"/>
</dbReference>
<comment type="caution">
    <text evidence="1">The sequence shown here is derived from an EMBL/GenBank/DDBJ whole genome shotgun (WGS) entry which is preliminary data.</text>
</comment>
<dbReference type="InterPro" id="IPR024078">
    <property type="entry name" value="LmbE-like_dom_sf"/>
</dbReference>
<name>A0ABS2JUA5_9GAMM</name>
<organism evidence="1 2">
    <name type="scientific">Dyella kyungheensis</name>
    <dbReference type="NCBI Taxonomy" id="1242174"/>
    <lineage>
        <taxon>Bacteria</taxon>
        <taxon>Pseudomonadati</taxon>
        <taxon>Pseudomonadota</taxon>
        <taxon>Gammaproteobacteria</taxon>
        <taxon>Lysobacterales</taxon>
        <taxon>Rhodanobacteraceae</taxon>
        <taxon>Dyella</taxon>
    </lineage>
</organism>
<dbReference type="InterPro" id="IPR003737">
    <property type="entry name" value="GlcNAc_PI_deacetylase-related"/>
</dbReference>
<dbReference type="EMBL" id="JADIKC010000006">
    <property type="protein sequence ID" value="MBM7122390.1"/>
    <property type="molecule type" value="Genomic_DNA"/>
</dbReference>
<reference evidence="1 2" key="1">
    <citation type="submission" date="2020-10" db="EMBL/GenBank/DDBJ databases">
        <title>Phylogeny of dyella-like bacteria.</title>
        <authorList>
            <person name="Fu J."/>
        </authorList>
    </citation>
    <scope>NUCLEOTIDE SEQUENCE [LARGE SCALE GENOMIC DNA]</scope>
    <source>
        <strain evidence="1 2">THG-B117</strain>
    </source>
</reference>
<dbReference type="Proteomes" id="UP001430065">
    <property type="component" value="Unassembled WGS sequence"/>
</dbReference>
<dbReference type="SUPFAM" id="SSF102588">
    <property type="entry name" value="LmbE-like"/>
    <property type="match status" value="1"/>
</dbReference>
<dbReference type="RefSeq" id="WP_204636840.1">
    <property type="nucleotide sequence ID" value="NZ_JADIKC010000006.1"/>
</dbReference>